<protein>
    <submittedName>
        <fullName evidence="1">Uncharacterized protein</fullName>
    </submittedName>
</protein>
<keyword evidence="2" id="KW-1185">Reference proteome</keyword>
<name>A0ACC2PZB8_9HYME</name>
<organism evidence="1 2">
    <name type="scientific">Eretmocerus hayati</name>
    <dbReference type="NCBI Taxonomy" id="131215"/>
    <lineage>
        <taxon>Eukaryota</taxon>
        <taxon>Metazoa</taxon>
        <taxon>Ecdysozoa</taxon>
        <taxon>Arthropoda</taxon>
        <taxon>Hexapoda</taxon>
        <taxon>Insecta</taxon>
        <taxon>Pterygota</taxon>
        <taxon>Neoptera</taxon>
        <taxon>Endopterygota</taxon>
        <taxon>Hymenoptera</taxon>
        <taxon>Apocrita</taxon>
        <taxon>Proctotrupomorpha</taxon>
        <taxon>Chalcidoidea</taxon>
        <taxon>Aphelinidae</taxon>
        <taxon>Aphelininae</taxon>
        <taxon>Eretmocerus</taxon>
    </lineage>
</organism>
<reference evidence="1" key="1">
    <citation type="submission" date="2023-04" db="EMBL/GenBank/DDBJ databases">
        <title>A chromosome-level genome assembly of the parasitoid wasp Eretmocerus hayati.</title>
        <authorList>
            <person name="Zhong Y."/>
            <person name="Liu S."/>
            <person name="Liu Y."/>
        </authorList>
    </citation>
    <scope>NUCLEOTIDE SEQUENCE</scope>
    <source>
        <strain evidence="1">ZJU_SS_LIU_2023</strain>
    </source>
</reference>
<evidence type="ECO:0000313" key="1">
    <source>
        <dbReference type="EMBL" id="KAJ8688634.1"/>
    </source>
</evidence>
<sequence length="543" mass="61757">MVDDINKSLLSQFYGINRGPKTLSFSSFNRTKKYDELTDAKDPNEKLASATRRTDKNQHSTGDTSEDDENDENNFYKSPHVLTTQELVEEPDEVSILQEPNISVVEISEEKKDPKAPTRLEDTLFKAMFKMSENPVNQAGVSSDEKNSSSSPSSPVAKAKTLWRRKTMISKENLLSSILSRFNGTFLNLNKSGICTFPVDLLDQLSALQMLYLDSNSLTDIPEQLFVKLKDLKWLDVRNNQLTSIPSSVKGHACLETLLLQGNNIKRLPLELGLVPNLKNLQVAHNPLVFPPQNVLDSDCTVIVNLLRNEWNKTHPNALMELKESPSKKVGKRPSTILCYGSASIKPSLKNKSKSFQNLEKMSVRSKSWNYKPSNRCQNAESTVHFQQRGLWIATVRKLLSQQAAELQKSMSQKVLNEWRRSSRFQMRKSGDISRIASYSLDTPFALHLESSNKHERVQKSLNLDEEFKELMRSLNNLNKKSVLTDKTPRTRQRKIEGEMNEIIRLLKKLQNLRTYNDSQVFSSKEVEPVTATKYTPSPPVII</sequence>
<comment type="caution">
    <text evidence="1">The sequence shown here is derived from an EMBL/GenBank/DDBJ whole genome shotgun (WGS) entry which is preliminary data.</text>
</comment>
<accession>A0ACC2PZB8</accession>
<dbReference type="EMBL" id="CM056741">
    <property type="protein sequence ID" value="KAJ8688634.1"/>
    <property type="molecule type" value="Genomic_DNA"/>
</dbReference>
<gene>
    <name evidence="1" type="ORF">QAD02_024429</name>
</gene>
<proteinExistence type="predicted"/>
<evidence type="ECO:0000313" key="2">
    <source>
        <dbReference type="Proteomes" id="UP001239111"/>
    </source>
</evidence>
<dbReference type="Proteomes" id="UP001239111">
    <property type="component" value="Chromosome 1"/>
</dbReference>